<keyword evidence="5 7" id="KW-0663">Pyridoxal phosphate</keyword>
<evidence type="ECO:0000313" key="9">
    <source>
        <dbReference type="EMBL" id="OOP67455.1"/>
    </source>
</evidence>
<dbReference type="EMBL" id="MTLA01000192">
    <property type="protein sequence ID" value="OOP67455.1"/>
    <property type="molecule type" value="Genomic_DNA"/>
</dbReference>
<keyword evidence="4 7" id="KW-0808">Transferase</keyword>
<evidence type="ECO:0000256" key="5">
    <source>
        <dbReference type="ARBA" id="ARBA00022898"/>
    </source>
</evidence>
<dbReference type="HAMAP" id="MF_01023">
    <property type="entry name" value="HisC_aminotrans_2"/>
    <property type="match status" value="1"/>
</dbReference>
<dbReference type="GO" id="GO:0000105">
    <property type="term" value="P:L-histidine biosynthetic process"/>
    <property type="evidence" value="ECO:0007669"/>
    <property type="project" value="UniProtKB-UniRule"/>
</dbReference>
<accession>A0A8E2I7I2</accession>
<comment type="caution">
    <text evidence="9">The sequence shown here is derived from an EMBL/GenBank/DDBJ whole genome shotgun (WGS) entry which is preliminary data.</text>
</comment>
<evidence type="ECO:0000256" key="2">
    <source>
        <dbReference type="ARBA" id="ARBA00011738"/>
    </source>
</evidence>
<dbReference type="InterPro" id="IPR004839">
    <property type="entry name" value="Aminotransferase_I/II_large"/>
</dbReference>
<dbReference type="EC" id="2.6.1.9" evidence="7"/>
<dbReference type="UniPathway" id="UPA00031">
    <property type="reaction ID" value="UER00012"/>
</dbReference>
<evidence type="ECO:0000259" key="8">
    <source>
        <dbReference type="Pfam" id="PF00155"/>
    </source>
</evidence>
<organism evidence="9 10">
    <name type="scientific">Heyndrickxia oleronia</name>
    <dbReference type="NCBI Taxonomy" id="38875"/>
    <lineage>
        <taxon>Bacteria</taxon>
        <taxon>Bacillati</taxon>
        <taxon>Bacillota</taxon>
        <taxon>Bacilli</taxon>
        <taxon>Bacillales</taxon>
        <taxon>Bacillaceae</taxon>
        <taxon>Heyndrickxia</taxon>
    </lineage>
</organism>
<dbReference type="CDD" id="cd00609">
    <property type="entry name" value="AAT_like"/>
    <property type="match status" value="1"/>
</dbReference>
<feature type="modified residue" description="N6-(pyridoxal phosphate)lysine" evidence="7">
    <location>
        <position position="223"/>
    </location>
</feature>
<sequence length="367" mass="41481">MKWNSKILNLKAYQPGKSIEEVKAAFHLDEIHKLASNENPYGYSPKVKDLLDKEGSSTFSYYPDGYSTQLRKEAAEFLGVKPTQLIFSNGTDELLHIISNALLEPGKNTVMANPTFSQYKHNAILEGAEIREVPLINGEHDLDGMLTQINQDTAIVWVCSPNNPTGVYINDEKLQSFLKKVPKDVLVVLDEAYYEYVCADDYYDARVLIQQYPNLIVTRTFSKIYGLASFRIGYGIASEEIIQALEPVRQPFNTNVLAQKVASVALSDQSFVQNCRKLNHEELERFYQFCEKENLNYYPSQGNFILIDFAHDGDEVFSFLLSKGYIVRSGKALGFPTSVRVTIGTKEQNDGVMDAMLEFLKQASMIN</sequence>
<dbReference type="InterPro" id="IPR015424">
    <property type="entry name" value="PyrdxlP-dep_Trfase"/>
</dbReference>
<keyword evidence="10" id="KW-1185">Reference proteome</keyword>
<gene>
    <name evidence="7" type="primary">hisC</name>
    <name evidence="9" type="ORF">BWZ43_15540</name>
</gene>
<dbReference type="InterPro" id="IPR015422">
    <property type="entry name" value="PyrdxlP-dep_Trfase_small"/>
</dbReference>
<dbReference type="NCBIfam" id="TIGR01141">
    <property type="entry name" value="hisC"/>
    <property type="match status" value="1"/>
</dbReference>
<dbReference type="PANTHER" id="PTHR43643">
    <property type="entry name" value="HISTIDINOL-PHOSPHATE AMINOTRANSFERASE 2"/>
    <property type="match status" value="1"/>
</dbReference>
<comment type="cofactor">
    <cofactor evidence="1 7">
        <name>pyridoxal 5'-phosphate</name>
        <dbReference type="ChEBI" id="CHEBI:597326"/>
    </cofactor>
</comment>
<name>A0A8E2I7I2_9BACI</name>
<keyword evidence="7" id="KW-0028">Amino-acid biosynthesis</keyword>
<dbReference type="Gene3D" id="3.40.640.10">
    <property type="entry name" value="Type I PLP-dependent aspartate aminotransferase-like (Major domain)"/>
    <property type="match status" value="1"/>
</dbReference>
<comment type="subunit">
    <text evidence="2 7">Homodimer.</text>
</comment>
<evidence type="ECO:0000256" key="3">
    <source>
        <dbReference type="ARBA" id="ARBA00022576"/>
    </source>
</evidence>
<evidence type="ECO:0000313" key="10">
    <source>
        <dbReference type="Proteomes" id="UP000189761"/>
    </source>
</evidence>
<dbReference type="InterPro" id="IPR050106">
    <property type="entry name" value="HistidinolP_aminotransfase"/>
</dbReference>
<dbReference type="GO" id="GO:0004400">
    <property type="term" value="F:histidinol-phosphate transaminase activity"/>
    <property type="evidence" value="ECO:0007669"/>
    <property type="project" value="UniProtKB-UniRule"/>
</dbReference>
<dbReference type="SUPFAM" id="SSF53383">
    <property type="entry name" value="PLP-dependent transferases"/>
    <property type="match status" value="1"/>
</dbReference>
<dbReference type="Proteomes" id="UP000189761">
    <property type="component" value="Unassembled WGS sequence"/>
</dbReference>
<evidence type="ECO:0000256" key="1">
    <source>
        <dbReference type="ARBA" id="ARBA00001933"/>
    </source>
</evidence>
<comment type="catalytic activity">
    <reaction evidence="7">
        <text>L-histidinol phosphate + 2-oxoglutarate = 3-(imidazol-4-yl)-2-oxopropyl phosphate + L-glutamate</text>
        <dbReference type="Rhea" id="RHEA:23744"/>
        <dbReference type="ChEBI" id="CHEBI:16810"/>
        <dbReference type="ChEBI" id="CHEBI:29985"/>
        <dbReference type="ChEBI" id="CHEBI:57766"/>
        <dbReference type="ChEBI" id="CHEBI:57980"/>
        <dbReference type="EC" id="2.6.1.9"/>
    </reaction>
</comment>
<proteinExistence type="inferred from homology"/>
<dbReference type="GO" id="GO:0030170">
    <property type="term" value="F:pyridoxal phosphate binding"/>
    <property type="evidence" value="ECO:0007669"/>
    <property type="project" value="InterPro"/>
</dbReference>
<dbReference type="InterPro" id="IPR005861">
    <property type="entry name" value="HisP_aminotrans"/>
</dbReference>
<feature type="domain" description="Aminotransferase class I/classII large" evidence="8">
    <location>
        <begin position="31"/>
        <end position="355"/>
    </location>
</feature>
<comment type="pathway">
    <text evidence="7">Amino-acid biosynthesis; L-histidine biosynthesis; L-histidine from 5-phospho-alpha-D-ribose 1-diphosphate: step 7/9.</text>
</comment>
<evidence type="ECO:0000256" key="4">
    <source>
        <dbReference type="ARBA" id="ARBA00022679"/>
    </source>
</evidence>
<dbReference type="AlphaFoldDB" id="A0A8E2I7I2"/>
<evidence type="ECO:0000256" key="6">
    <source>
        <dbReference type="ARBA" id="ARBA00023102"/>
    </source>
</evidence>
<dbReference type="InterPro" id="IPR015421">
    <property type="entry name" value="PyrdxlP-dep_Trfase_major"/>
</dbReference>
<comment type="similarity">
    <text evidence="7">Belongs to the class-II pyridoxal-phosphate-dependent aminotransferase family. Histidinol-phosphate aminotransferase subfamily.</text>
</comment>
<protein>
    <recommendedName>
        <fullName evidence="7">Histidinol-phosphate aminotransferase</fullName>
        <ecNumber evidence="7">2.6.1.9</ecNumber>
    </recommendedName>
    <alternativeName>
        <fullName evidence="7">Imidazole acetol-phosphate transaminase</fullName>
    </alternativeName>
</protein>
<keyword evidence="6 7" id="KW-0368">Histidine biosynthesis</keyword>
<dbReference type="RefSeq" id="WP_058002365.1">
    <property type="nucleotide sequence ID" value="NZ_CP065424.1"/>
</dbReference>
<keyword evidence="3 7" id="KW-0032">Aminotransferase</keyword>
<reference evidence="9 10" key="1">
    <citation type="submission" date="2017-01" db="EMBL/GenBank/DDBJ databases">
        <title>Draft genome sequence of Bacillus oleronius.</title>
        <authorList>
            <person name="Allam M."/>
        </authorList>
    </citation>
    <scope>NUCLEOTIDE SEQUENCE [LARGE SCALE GENOMIC DNA]</scope>
    <source>
        <strain evidence="9 10">DSM 9356</strain>
    </source>
</reference>
<evidence type="ECO:0000256" key="7">
    <source>
        <dbReference type="HAMAP-Rule" id="MF_01023"/>
    </source>
</evidence>
<dbReference type="Gene3D" id="3.90.1150.10">
    <property type="entry name" value="Aspartate Aminotransferase, domain 1"/>
    <property type="match status" value="1"/>
</dbReference>
<dbReference type="PANTHER" id="PTHR43643:SF3">
    <property type="entry name" value="HISTIDINOL-PHOSPHATE AMINOTRANSFERASE"/>
    <property type="match status" value="1"/>
</dbReference>
<dbReference type="Pfam" id="PF00155">
    <property type="entry name" value="Aminotran_1_2"/>
    <property type="match status" value="1"/>
</dbReference>